<dbReference type="InterPro" id="IPR006311">
    <property type="entry name" value="TAT_signal"/>
</dbReference>
<dbReference type="Proteomes" id="UP000190042">
    <property type="component" value="Unassembled WGS sequence"/>
</dbReference>
<dbReference type="NCBIfam" id="TIGR01409">
    <property type="entry name" value="TAT_signal_seq"/>
    <property type="match status" value="1"/>
</dbReference>
<protein>
    <submittedName>
        <fullName evidence="2">Gluconate 2-dehydrogenase gamma chain</fullName>
    </submittedName>
</protein>
<dbReference type="AlphaFoldDB" id="A0A1T4YUQ1"/>
<dbReference type="InterPro" id="IPR019546">
    <property type="entry name" value="TAT_signal_bac_arc"/>
</dbReference>
<proteinExistence type="predicted"/>
<dbReference type="InterPro" id="IPR027056">
    <property type="entry name" value="Gluconate_2DH_su3"/>
</dbReference>
<dbReference type="Pfam" id="PF13618">
    <property type="entry name" value="Gluconate_2-dh3"/>
    <property type="match status" value="1"/>
</dbReference>
<evidence type="ECO:0000313" key="3">
    <source>
        <dbReference type="Proteomes" id="UP000190042"/>
    </source>
</evidence>
<name>A0A1T4YUQ1_9BACL</name>
<sequence>MTEPQQPETTQKGISRRNFMKNTGFLAGGLVGGSLFGGLLTNQLQKPETGTKNATHIVTEARTFFSRGEDFDILSAATERIFPKDDLGPGAIELGIPYFIDRQLTSEWGTNAKEYMQGPFPQTAAVDNYEKKDRDQSKQGPNADTQVPAPTPRYQTKMTRAEIFTEGIRAIEQTSQEKFKTKFKDLEPEQQDEILQLFDEGKAKMNGVNSNTFFNLLLQTTIEGAYADPVYGGNRNMDGWRMKEYPGPRMSYTADIDKDEFIVMKPESLRSYQGNEDEHGH</sequence>
<evidence type="ECO:0000256" key="1">
    <source>
        <dbReference type="SAM" id="MobiDB-lite"/>
    </source>
</evidence>
<accession>A0A1T4YUQ1</accession>
<keyword evidence="3" id="KW-1185">Reference proteome</keyword>
<reference evidence="3" key="1">
    <citation type="submission" date="2017-02" db="EMBL/GenBank/DDBJ databases">
        <authorList>
            <person name="Varghese N."/>
            <person name="Submissions S."/>
        </authorList>
    </citation>
    <scope>NUCLEOTIDE SEQUENCE [LARGE SCALE GENOMIC DNA]</scope>
    <source>
        <strain evidence="3">DSM 23966</strain>
    </source>
</reference>
<gene>
    <name evidence="2" type="ORF">SAMN04244570_3675</name>
</gene>
<dbReference type="RefSeq" id="WP_078818601.1">
    <property type="nucleotide sequence ID" value="NZ_FUYJ01000009.1"/>
</dbReference>
<dbReference type="PROSITE" id="PS51318">
    <property type="entry name" value="TAT"/>
    <property type="match status" value="1"/>
</dbReference>
<dbReference type="EMBL" id="FUYJ01000009">
    <property type="protein sequence ID" value="SKB05519.1"/>
    <property type="molecule type" value="Genomic_DNA"/>
</dbReference>
<evidence type="ECO:0000313" key="2">
    <source>
        <dbReference type="EMBL" id="SKB05519.1"/>
    </source>
</evidence>
<organism evidence="2 3">
    <name type="scientific">Sporosarcina newyorkensis</name>
    <dbReference type="NCBI Taxonomy" id="759851"/>
    <lineage>
        <taxon>Bacteria</taxon>
        <taxon>Bacillati</taxon>
        <taxon>Bacillota</taxon>
        <taxon>Bacilli</taxon>
        <taxon>Bacillales</taxon>
        <taxon>Caryophanaceae</taxon>
        <taxon>Sporosarcina</taxon>
    </lineage>
</organism>
<feature type="region of interest" description="Disordered" evidence="1">
    <location>
        <begin position="130"/>
        <end position="151"/>
    </location>
</feature>